<evidence type="ECO:0000313" key="3">
    <source>
        <dbReference type="EMBL" id="ETB57906.1"/>
    </source>
</evidence>
<dbReference type="Proteomes" id="UP000018538">
    <property type="component" value="Unassembled WGS sequence"/>
</dbReference>
<dbReference type="GO" id="GO:0006457">
    <property type="term" value="P:protein folding"/>
    <property type="evidence" value="ECO:0007669"/>
    <property type="project" value="TreeGrafter"/>
</dbReference>
<keyword evidence="4" id="KW-1185">Reference proteome</keyword>
<sequence length="461" mass="54460">MEEDFNIDENYIKQLSEKYKNVEHPLFMDELPTNIEENEDLLALYNLIITDENELSLAKNYKEVGNDYFKDGAKYFEDAIISYTKGIDVLENYLKKREADQLKNKKIMNKSKNDSQNGSSKPNDSTSYKKKHEIGGNNNGNEQNGNEQNGNKQNGNEQNGNEQNGNEKNETEQNGNEQNGNVDGTSLNLNSPKEEDIICIKDINNLLSDLYCNRGITHYKKKKYIKCLDDCKKAFSFNNKKYKSVYYSILCSYYIGIYNDAYEYIKSFDELLQDEDIKNNVNLKDYLNIKKEVTQKYEQFLERKKKNEQERKIMAKNEKKKINVIQDILKKRNIQLVENLYNDNNNIVPVFYLDEYMYIHFTVFLIYIENNIIETILDFAENQCIMDYYSFIKKNQNTDILYCYIEFPDDKYYMIKNDSYICDVINNIKLFSKIMAIHIIENEEANRFFKSNRNVVFLPSP</sequence>
<dbReference type="PANTHER" id="PTHR46035:SF1">
    <property type="entry name" value="TETRATRICOPEPTIDE REPEAT PROTEIN 4"/>
    <property type="match status" value="1"/>
</dbReference>
<reference evidence="3 4" key="1">
    <citation type="submission" date="2013-11" db="EMBL/GenBank/DDBJ databases">
        <title>The Genome Sequence of Plasmodium yoelii 17X.</title>
        <authorList>
            <consortium name="The Broad Institute Genomics Platform"/>
            <consortium name="The Broad Institute Genome Sequencing Center for Infectious Disease"/>
            <person name="Neafsey D."/>
            <person name="Adams J."/>
            <person name="Walker B."/>
            <person name="Young S.K."/>
            <person name="Zeng Q."/>
            <person name="Gargeya S."/>
            <person name="Fitzgerald M."/>
            <person name="Haas B."/>
            <person name="Abouelleil A."/>
            <person name="Alvarado L."/>
            <person name="Chapman S.B."/>
            <person name="Gainer-Dewar J."/>
            <person name="Goldberg J."/>
            <person name="Griggs A."/>
            <person name="Gujja S."/>
            <person name="Hansen M."/>
            <person name="Howarth C."/>
            <person name="Imamovic A."/>
            <person name="Ireland A."/>
            <person name="Larimer J."/>
            <person name="McCowan C."/>
            <person name="Murphy C."/>
            <person name="Pearson M."/>
            <person name="Poon T.W."/>
            <person name="Priest M."/>
            <person name="Roberts A."/>
            <person name="Saif S."/>
            <person name="Shea T."/>
            <person name="Sykes S."/>
            <person name="Wortman J."/>
            <person name="Nusbaum C."/>
            <person name="Birren B."/>
        </authorList>
    </citation>
    <scope>NUCLEOTIDE SEQUENCE [LARGE SCALE GENOMIC DNA]</scope>
    <source>
        <strain evidence="3 4">17X</strain>
    </source>
</reference>
<evidence type="ECO:0000256" key="1">
    <source>
        <dbReference type="SAM" id="Coils"/>
    </source>
</evidence>
<dbReference type="GO" id="GO:0030544">
    <property type="term" value="F:Hsp70 protein binding"/>
    <property type="evidence" value="ECO:0007669"/>
    <property type="project" value="TreeGrafter"/>
</dbReference>
<dbReference type="InterPro" id="IPR011990">
    <property type="entry name" value="TPR-like_helical_dom_sf"/>
</dbReference>
<evidence type="ECO:0008006" key="5">
    <source>
        <dbReference type="Google" id="ProtNLM"/>
    </source>
</evidence>
<dbReference type="EMBL" id="KI635795">
    <property type="protein sequence ID" value="ETB57906.1"/>
    <property type="molecule type" value="Genomic_DNA"/>
</dbReference>
<proteinExistence type="predicted"/>
<dbReference type="SUPFAM" id="SSF48452">
    <property type="entry name" value="TPR-like"/>
    <property type="match status" value="1"/>
</dbReference>
<feature type="coiled-coil region" evidence="1">
    <location>
        <begin position="283"/>
        <end position="318"/>
    </location>
</feature>
<protein>
    <recommendedName>
        <fullName evidence="5">Cns1/TTC4 wheel domain-containing protein</fullName>
    </recommendedName>
</protein>
<evidence type="ECO:0000313" key="4">
    <source>
        <dbReference type="Proteomes" id="UP000018538"/>
    </source>
</evidence>
<feature type="compositionally biased region" description="Low complexity" evidence="2">
    <location>
        <begin position="172"/>
        <end position="181"/>
    </location>
</feature>
<dbReference type="GO" id="GO:0005634">
    <property type="term" value="C:nucleus"/>
    <property type="evidence" value="ECO:0007669"/>
    <property type="project" value="TreeGrafter"/>
</dbReference>
<feature type="compositionally biased region" description="Low complexity" evidence="2">
    <location>
        <begin position="135"/>
        <end position="164"/>
    </location>
</feature>
<dbReference type="AlphaFoldDB" id="V7PEA9"/>
<gene>
    <name evidence="3" type="ORF">YYC_04697</name>
</gene>
<dbReference type="PANTHER" id="PTHR46035">
    <property type="entry name" value="TETRATRICOPEPTIDE REPEAT PROTEIN 4"/>
    <property type="match status" value="1"/>
</dbReference>
<dbReference type="InterPro" id="IPR019734">
    <property type="entry name" value="TPR_rpt"/>
</dbReference>
<name>V7PEA9_PLAYE</name>
<feature type="compositionally biased region" description="Polar residues" evidence="2">
    <location>
        <begin position="114"/>
        <end position="126"/>
    </location>
</feature>
<dbReference type="Gene3D" id="1.25.40.10">
    <property type="entry name" value="Tetratricopeptide repeat domain"/>
    <property type="match status" value="1"/>
</dbReference>
<dbReference type="GO" id="GO:0051879">
    <property type="term" value="F:Hsp90 protein binding"/>
    <property type="evidence" value="ECO:0007669"/>
    <property type="project" value="TreeGrafter"/>
</dbReference>
<dbReference type="OrthoDB" id="420195at2759"/>
<organism evidence="3 4">
    <name type="scientific">Plasmodium yoelii 17X</name>
    <dbReference type="NCBI Taxonomy" id="1323249"/>
    <lineage>
        <taxon>Eukaryota</taxon>
        <taxon>Sar</taxon>
        <taxon>Alveolata</taxon>
        <taxon>Apicomplexa</taxon>
        <taxon>Aconoidasida</taxon>
        <taxon>Haemosporida</taxon>
        <taxon>Plasmodiidae</taxon>
        <taxon>Plasmodium</taxon>
        <taxon>Plasmodium (Vinckeia)</taxon>
    </lineage>
</organism>
<dbReference type="GO" id="GO:0005829">
    <property type="term" value="C:cytosol"/>
    <property type="evidence" value="ECO:0007669"/>
    <property type="project" value="TreeGrafter"/>
</dbReference>
<dbReference type="SMART" id="SM00028">
    <property type="entry name" value="TPR"/>
    <property type="match status" value="1"/>
</dbReference>
<accession>V7PEA9</accession>
<keyword evidence="1" id="KW-0175">Coiled coil</keyword>
<evidence type="ECO:0000256" key="2">
    <source>
        <dbReference type="SAM" id="MobiDB-lite"/>
    </source>
</evidence>
<feature type="region of interest" description="Disordered" evidence="2">
    <location>
        <begin position="104"/>
        <end position="188"/>
    </location>
</feature>